<reference evidence="3 4" key="1">
    <citation type="journal article" date="2014" name="Proc. Natl. Acad. Sci. U.S.A.">
        <title>Trajectory and genomic determinants of fungal-pathogen speciation and host adaptation.</title>
        <authorList>
            <person name="Hu X."/>
            <person name="Xiao G."/>
            <person name="Zheng P."/>
            <person name="Shang Y."/>
            <person name="Su Y."/>
            <person name="Zhang X."/>
            <person name="Liu X."/>
            <person name="Zhan S."/>
            <person name="St Leger R.J."/>
            <person name="Wang C."/>
        </authorList>
    </citation>
    <scope>NUCLEOTIDE SEQUENCE [LARGE SCALE GENOMIC DNA]</scope>
    <source>
        <strain evidence="3 4">ARSEF 1941</strain>
    </source>
</reference>
<evidence type="ECO:0000256" key="1">
    <source>
        <dbReference type="ARBA" id="ARBA00008359"/>
    </source>
</evidence>
<comment type="caution">
    <text evidence="3">The sequence shown here is derived from an EMBL/GenBank/DDBJ whole genome shotgun (WGS) entry which is preliminary data.</text>
</comment>
<dbReference type="Pfam" id="PF09729">
    <property type="entry name" value="Gti1_Pac2"/>
    <property type="match status" value="1"/>
</dbReference>
<dbReference type="InterPro" id="IPR018608">
    <property type="entry name" value="Gti1/Pac2"/>
</dbReference>
<accession>A0A0B2WNP9</accession>
<feature type="region of interest" description="Disordered" evidence="2">
    <location>
        <begin position="300"/>
        <end position="320"/>
    </location>
</feature>
<dbReference type="OrthoDB" id="5319641at2759"/>
<dbReference type="HOGENOM" id="CLU_028895_5_0_1"/>
<proteinExistence type="inferred from homology"/>
<feature type="region of interest" description="Disordered" evidence="2">
    <location>
        <begin position="174"/>
        <end position="220"/>
    </location>
</feature>
<feature type="region of interest" description="Disordered" evidence="2">
    <location>
        <begin position="347"/>
        <end position="367"/>
    </location>
</feature>
<evidence type="ECO:0000313" key="3">
    <source>
        <dbReference type="EMBL" id="KHN97681.1"/>
    </source>
</evidence>
<keyword evidence="4" id="KW-1185">Reference proteome</keyword>
<organism evidence="3 4">
    <name type="scientific">Metarhizium album (strain ARSEF 1941)</name>
    <dbReference type="NCBI Taxonomy" id="1081103"/>
    <lineage>
        <taxon>Eukaryota</taxon>
        <taxon>Fungi</taxon>
        <taxon>Dikarya</taxon>
        <taxon>Ascomycota</taxon>
        <taxon>Pezizomycotina</taxon>
        <taxon>Sordariomycetes</taxon>
        <taxon>Hypocreomycetidae</taxon>
        <taxon>Hypocreales</taxon>
        <taxon>Clavicipitaceae</taxon>
        <taxon>Metarhizium</taxon>
    </lineage>
</organism>
<dbReference type="Proteomes" id="UP000030816">
    <property type="component" value="Unassembled WGS sequence"/>
</dbReference>
<dbReference type="AlphaFoldDB" id="A0A0B2WNP9"/>
<protein>
    <submittedName>
        <fullName evidence="3">Gti1/Pac2 family protein</fullName>
    </submittedName>
</protein>
<feature type="compositionally biased region" description="Low complexity" evidence="2">
    <location>
        <begin position="197"/>
        <end position="208"/>
    </location>
</feature>
<comment type="similarity">
    <text evidence="1">Belongs to the MIT1/WOR1 family.</text>
</comment>
<dbReference type="RefSeq" id="XP_040678747.1">
    <property type="nucleotide sequence ID" value="XM_040823494.1"/>
</dbReference>
<dbReference type="EMBL" id="AZHE01000010">
    <property type="protein sequence ID" value="KHN97681.1"/>
    <property type="molecule type" value="Genomic_DNA"/>
</dbReference>
<dbReference type="GO" id="GO:0003677">
    <property type="term" value="F:DNA binding"/>
    <property type="evidence" value="ECO:0007669"/>
    <property type="project" value="TreeGrafter"/>
</dbReference>
<evidence type="ECO:0000256" key="2">
    <source>
        <dbReference type="SAM" id="MobiDB-lite"/>
    </source>
</evidence>
<evidence type="ECO:0000313" key="4">
    <source>
        <dbReference type="Proteomes" id="UP000030816"/>
    </source>
</evidence>
<sequence>MSGFSSAAAMDGVNIKDTERALIGSLIDSYPFKPGGLVKKTISINYNGVPHHLVSYYNVDDAAAGNLTTPSRSYGFSGISPRSELLVSQNFRAPIDEVQYGPDDEAGGPSSLIATVVNPPTVSGGSHTHMPRALSIGGFHSPVPGAYGSVPYTYHPQHQYLATMNSSMPVQMPQPLPSTMPPSLGSSGPPSIPPSISPAIPSSTSSISYTPQSHGNYSLAPSRASRFSANTGMDNEFPRNMSLHDTPRRNSAFELTQPPELSSLHLGPVTGGRPPPGSSTYVGQGSYYLPQRTGQIPGQDGQAFNQPRQTKQDPNTLTGAEAGTQHYNLGHTTNDWALGQADSQGDLQYFGNSANNGSEQWPGGSND</sequence>
<dbReference type="PANTHER" id="PTHR28027">
    <property type="entry name" value="TRANSCRIPTIONAL REGULATOR MIT1"/>
    <property type="match status" value="1"/>
</dbReference>
<feature type="compositionally biased region" description="Polar residues" evidence="2">
    <location>
        <begin position="300"/>
        <end position="318"/>
    </location>
</feature>
<name>A0A0B2WNP9_METAS</name>
<dbReference type="PANTHER" id="PTHR28027:SF2">
    <property type="entry name" value="TRANSCRIPTIONAL REGULATOR MIT1"/>
    <property type="match status" value="1"/>
</dbReference>
<dbReference type="GeneID" id="63739151"/>
<gene>
    <name evidence="3" type="ORF">MAM_04696</name>
</gene>